<organism evidence="1">
    <name type="scientific">Manihot esculenta</name>
    <name type="common">Cassava</name>
    <name type="synonym">Jatropha manihot</name>
    <dbReference type="NCBI Taxonomy" id="3983"/>
    <lineage>
        <taxon>Eukaryota</taxon>
        <taxon>Viridiplantae</taxon>
        <taxon>Streptophyta</taxon>
        <taxon>Embryophyta</taxon>
        <taxon>Tracheophyta</taxon>
        <taxon>Spermatophyta</taxon>
        <taxon>Magnoliopsida</taxon>
        <taxon>eudicotyledons</taxon>
        <taxon>Gunneridae</taxon>
        <taxon>Pentapetalae</taxon>
        <taxon>rosids</taxon>
        <taxon>fabids</taxon>
        <taxon>Malpighiales</taxon>
        <taxon>Euphorbiaceae</taxon>
        <taxon>Crotonoideae</taxon>
        <taxon>Manihoteae</taxon>
        <taxon>Manihot</taxon>
    </lineage>
</organism>
<evidence type="ECO:0000313" key="1">
    <source>
        <dbReference type="EMBL" id="OAY21566.1"/>
    </source>
</evidence>
<reference evidence="1" key="1">
    <citation type="submission" date="2016-02" db="EMBL/GenBank/DDBJ databases">
        <title>WGS assembly of Manihot esculenta.</title>
        <authorList>
            <person name="Bredeson J.V."/>
            <person name="Prochnik S.E."/>
            <person name="Lyons J.B."/>
            <person name="Schmutz J."/>
            <person name="Grimwood J."/>
            <person name="Vrebalov J."/>
            <person name="Bart R.S."/>
            <person name="Amuge T."/>
            <person name="Ferguson M.E."/>
            <person name="Green R."/>
            <person name="Putnam N."/>
            <person name="Stites J."/>
            <person name="Rounsley S."/>
            <person name="Rokhsar D.S."/>
        </authorList>
    </citation>
    <scope>NUCLEOTIDE SEQUENCE [LARGE SCALE GENOMIC DNA]</scope>
    <source>
        <tissue evidence="1">Leaf</tissue>
    </source>
</reference>
<proteinExistence type="predicted"/>
<dbReference type="EMBL" id="KV450787">
    <property type="protein sequence ID" value="OAY21566.1"/>
    <property type="molecule type" value="Genomic_DNA"/>
</dbReference>
<accession>A0A199UAC9</accession>
<protein>
    <submittedName>
        <fullName evidence="1">Uncharacterized protein</fullName>
    </submittedName>
</protein>
<name>A0A199UAC9_MANES</name>
<dbReference type="AlphaFoldDB" id="A0A199UAC9"/>
<sequence>MYVLSSLPLPQFWTWGNSQAKFISYYKSTSLPPISITIFRAKSRILPLSSPHYCIRFLLKPSIINQNSLALQLSQQMTLACKSTFSLFGKRNKGS</sequence>
<gene>
    <name evidence="1" type="ORF">MANES_S077200</name>
</gene>